<reference evidence="1" key="1">
    <citation type="submission" date="2020-05" db="EMBL/GenBank/DDBJ databases">
        <authorList>
            <person name="Chiriac C."/>
            <person name="Salcher M."/>
            <person name="Ghai R."/>
            <person name="Kavagutti S V."/>
        </authorList>
    </citation>
    <scope>NUCLEOTIDE SEQUENCE</scope>
</reference>
<sequence>MTTFTTADRQDAQRTPLTDEQIFNIWGLLESTRDEIFDAITFARAIERAHGIGESK</sequence>
<accession>A0A6J7XQQ9</accession>
<proteinExistence type="predicted"/>
<organism evidence="1">
    <name type="scientific">uncultured Caudovirales phage</name>
    <dbReference type="NCBI Taxonomy" id="2100421"/>
    <lineage>
        <taxon>Viruses</taxon>
        <taxon>Duplodnaviria</taxon>
        <taxon>Heunggongvirae</taxon>
        <taxon>Uroviricota</taxon>
        <taxon>Caudoviricetes</taxon>
        <taxon>Peduoviridae</taxon>
        <taxon>Maltschvirus</taxon>
        <taxon>Maltschvirus maltsch</taxon>
    </lineage>
</organism>
<gene>
    <name evidence="1" type="ORF">UFOVP230_27</name>
</gene>
<dbReference type="EMBL" id="LR798463">
    <property type="protein sequence ID" value="CAB5238838.1"/>
    <property type="molecule type" value="Genomic_DNA"/>
</dbReference>
<protein>
    <submittedName>
        <fullName evidence="1">Uncharacterized protein</fullName>
    </submittedName>
</protein>
<name>A0A6J7XQQ9_9CAUD</name>
<evidence type="ECO:0000313" key="1">
    <source>
        <dbReference type="EMBL" id="CAB5238838.1"/>
    </source>
</evidence>